<feature type="transmembrane region" description="Helical" evidence="1">
    <location>
        <begin position="6"/>
        <end position="30"/>
    </location>
</feature>
<keyword evidence="1" id="KW-1133">Transmembrane helix</keyword>
<organism evidence="2">
    <name type="scientific">Brugia malayi</name>
    <name type="common">Filarial nematode worm</name>
    <dbReference type="NCBI Taxonomy" id="6279"/>
    <lineage>
        <taxon>Eukaryota</taxon>
        <taxon>Metazoa</taxon>
        <taxon>Ecdysozoa</taxon>
        <taxon>Nematoda</taxon>
        <taxon>Chromadorea</taxon>
        <taxon>Rhabditida</taxon>
        <taxon>Spirurina</taxon>
        <taxon>Spiruromorpha</taxon>
        <taxon>Filarioidea</taxon>
        <taxon>Onchocercidae</taxon>
        <taxon>Brugia</taxon>
    </lineage>
</organism>
<accession>A0A1I9G4U4</accession>
<reference evidence="2" key="2">
    <citation type="submission" date="2012-12" db="EMBL/GenBank/DDBJ databases">
        <authorList>
            <consortium name="WormBase Consortium"/>
            <person name="Ghedin E."/>
            <person name="Paulini M."/>
        </authorList>
    </citation>
    <scope>NUCLEOTIDE SEQUENCE</scope>
    <source>
        <strain evidence="2">FR3</strain>
    </source>
</reference>
<sequence length="44" mass="5287">MCVCVIYHRFFSFFLVTELVADCVIVWITIKKRINLIIVRCDEH</sequence>
<protein>
    <submittedName>
        <fullName evidence="2">Bm1500</fullName>
    </submittedName>
</protein>
<keyword evidence="1" id="KW-0812">Transmembrane</keyword>
<gene>
    <name evidence="2" type="primary">Bm1500</name>
    <name evidence="2" type="ORF">BM_Bm1500</name>
</gene>
<dbReference type="EMBL" id="LN857014">
    <property type="protein sequence ID" value="CDQ00492.1"/>
    <property type="molecule type" value="Genomic_DNA"/>
</dbReference>
<dbReference type="AlphaFoldDB" id="A0A1I9G4U4"/>
<name>A0A1I9G4U4_BRUMA</name>
<evidence type="ECO:0000256" key="1">
    <source>
        <dbReference type="SAM" id="Phobius"/>
    </source>
</evidence>
<reference evidence="2" key="1">
    <citation type="journal article" date="2007" name="Science">
        <title>Draft genome of the filarial nematode parasite Brugia malayi.</title>
        <authorList>
            <person name="Ghedin E."/>
            <person name="Wang S."/>
            <person name="Spiro D."/>
            <person name="Caler E."/>
            <person name="Zhao Q."/>
            <person name="Crabtree J."/>
            <person name="Allen J.E."/>
            <person name="Delcher A.L."/>
            <person name="Guiliano D.B."/>
            <person name="Miranda-Saavedra D."/>
            <person name="Angiuoli S.V."/>
            <person name="Creasy T."/>
            <person name="Amedeo P."/>
            <person name="Haas B."/>
            <person name="El-Sayed N.M."/>
            <person name="Wortman J.R."/>
            <person name="Feldblyum T."/>
            <person name="Tallon L."/>
            <person name="Schatz M."/>
            <person name="Shumway M."/>
            <person name="Koo H."/>
            <person name="Salzberg S.L."/>
            <person name="Schobel S."/>
            <person name="Pertea M."/>
            <person name="Pop M."/>
            <person name="White O."/>
            <person name="Barton G.J."/>
            <person name="Carlow C.K."/>
            <person name="Crawford M.J."/>
            <person name="Daub J."/>
            <person name="Dimmic M.W."/>
            <person name="Estes C.F."/>
            <person name="Foster J.M."/>
            <person name="Ganatra M."/>
            <person name="Gregory W.F."/>
            <person name="Johnson N.M."/>
            <person name="Jin J."/>
            <person name="Komuniecki R."/>
            <person name="Korf I."/>
            <person name="Kumar S."/>
            <person name="Laney S."/>
            <person name="Li B.W."/>
            <person name="Li W."/>
            <person name="Lindblom T.H."/>
            <person name="Lustigman S."/>
            <person name="Ma D."/>
            <person name="Maina C.V."/>
            <person name="Martin D.M."/>
            <person name="McCarter J.P."/>
            <person name="McReynolds L."/>
            <person name="Mitreva M."/>
            <person name="Nutman T.B."/>
            <person name="Parkinson J."/>
            <person name="Peregrin-Alvarez J.M."/>
            <person name="Poole C."/>
            <person name="Ren Q."/>
            <person name="Saunders L."/>
            <person name="Sluder A.E."/>
            <person name="Smith K."/>
            <person name="Stanke M."/>
            <person name="Unnasch T.R."/>
            <person name="Ware J."/>
            <person name="Wei A.D."/>
            <person name="Weil G."/>
            <person name="Williams D.J."/>
            <person name="Zhang Y."/>
            <person name="Williams S.A."/>
            <person name="Fraser-Liggett C."/>
            <person name="Slatko B."/>
            <person name="Blaxter M.L."/>
            <person name="Scott A.L."/>
        </authorList>
    </citation>
    <scope>NUCLEOTIDE SEQUENCE</scope>
    <source>
        <strain evidence="2">FR3</strain>
    </source>
</reference>
<evidence type="ECO:0000313" key="2">
    <source>
        <dbReference type="EMBL" id="CDQ00492.1"/>
    </source>
</evidence>
<proteinExistence type="predicted"/>
<keyword evidence="1" id="KW-0472">Membrane</keyword>